<feature type="region of interest" description="Disordered" evidence="1">
    <location>
        <begin position="592"/>
        <end position="629"/>
    </location>
</feature>
<organism evidence="2 3">
    <name type="scientific">Candidatus Gottesmanbacteria bacterium RIFCSPHIGHO2_01_FULL_39_10</name>
    <dbReference type="NCBI Taxonomy" id="1798375"/>
    <lineage>
        <taxon>Bacteria</taxon>
        <taxon>Candidatus Gottesmaniibacteriota</taxon>
    </lineage>
</organism>
<dbReference type="STRING" id="1798375.A2773_06430"/>
<feature type="compositionally biased region" description="Acidic residues" evidence="1">
    <location>
        <begin position="413"/>
        <end position="424"/>
    </location>
</feature>
<feature type="region of interest" description="Disordered" evidence="1">
    <location>
        <begin position="824"/>
        <end position="855"/>
    </location>
</feature>
<feature type="compositionally biased region" description="Low complexity" evidence="1">
    <location>
        <begin position="193"/>
        <end position="203"/>
    </location>
</feature>
<name>A0A1F5ZNZ4_9BACT</name>
<proteinExistence type="predicted"/>
<feature type="region of interest" description="Disordered" evidence="1">
    <location>
        <begin position="395"/>
        <end position="424"/>
    </location>
</feature>
<feature type="compositionally biased region" description="Low complexity" evidence="1">
    <location>
        <begin position="783"/>
        <end position="801"/>
    </location>
</feature>
<dbReference type="AlphaFoldDB" id="A0A1F5ZNZ4"/>
<dbReference type="Proteomes" id="UP000177383">
    <property type="component" value="Unassembled WGS sequence"/>
</dbReference>
<feature type="compositionally biased region" description="Low complexity" evidence="1">
    <location>
        <begin position="398"/>
        <end position="412"/>
    </location>
</feature>
<feature type="region of interest" description="Disordered" evidence="1">
    <location>
        <begin position="782"/>
        <end position="806"/>
    </location>
</feature>
<comment type="caution">
    <text evidence="2">The sequence shown here is derived from an EMBL/GenBank/DDBJ whole genome shotgun (WGS) entry which is preliminary data.</text>
</comment>
<protein>
    <submittedName>
        <fullName evidence="2">Uncharacterized protein</fullName>
    </submittedName>
</protein>
<sequence>MKKLYSIFLLSAVLIFTSLGSYVLPQRVLAVESGEYEGEESVLEAEAAVTPGVGPGVYQDTNSNVKYKKSWSNPKNGGDGTYKDSAVINASLRLVFKGTEIIRVRLRKASNAGKAHIRIKEVGGGIFRDVDVDLRKSGGAIFDNFNTQGLNPNKKYRIRVSVKGANNVSTGVVGFDKFTLVGGGGGVPPSAPPTSAATRTPTPSSVPNPSRTPTPTVDPDNESAENENDPTEIAAETAVEGQIENEMAAQAAGTSSVYENSDPKVKYRSDAEWNKNADDPASSNNSDKVALSNVKNAKAVLKFKGGTKLTVQFSTTNDSGKASVRLKKVGGSVVGRKKVNLYTSSPSHNNSKAVFTGLNKNDTYIATVTVLRKKVPASGGKRVMLDKFVVEVPPSPTPTTVVPPQSSPTPTVDPEDEAGENENDPTEIAAEVVEEGQIEAEMNAEAAGTTTVYEDSDPKVKYKRDWQKNQDDPASSNNADKVAVSNSKNAKAILKFKGGKKLTVQFSTGADAGKVSVRVKKVGGAVVGRKKVNLYKANNSIHNTQAEFTGLNKNDTYIATVTVLRKKVPGSGGKLVRLDKFLVDTSGVPTATVIPGGPTLTPTPTVDPEDEEEENENDPDEIAAEEAEEAGIEAEMEAEAADSKTIYEDNDPKVKYKKNWQKIQDDPASTVPADKVSISDVKGAKAILKFTGGKQLTVQFSTNMDAGKVSVRVKKTGGPVVGRKKVNLYKPGASIHNNTKAVFTGLNKSDTYIATVTVLRKKKKASTGKKVYLDKFIVDTSRGPTATPTTGGPTLTPTPTEGAEEGWKIPIGEKDSLTINIGTVPTNTPGGPTATPTPTGVEGTPTPTPTGNPNIPHVTFKTKLYGAAETPDIKVRLKVVDLEESIADDAEAGSCEEPGTGEIYLKDLTLTANSAGEYSPKPGSTFTLLPGGTTHVVSAEGWVPMFQTSKNKNYSLLLKGPKHVNIEMEDNYVMKNNTAPEQNFDWTGNLLYAGDVPDPENDFVQDCVVNAADISLVKNRVLSETGREVTDEDLVVADLDYNERLNALDMGQMTTTLSTRPDED</sequence>
<feature type="compositionally biased region" description="Acidic residues" evidence="1">
    <location>
        <begin position="219"/>
        <end position="230"/>
    </location>
</feature>
<dbReference type="EMBL" id="MFJE01000022">
    <property type="protein sequence ID" value="OGG14230.1"/>
    <property type="molecule type" value="Genomic_DNA"/>
</dbReference>
<dbReference type="Gene3D" id="2.60.120.260">
    <property type="entry name" value="Galactose-binding domain-like"/>
    <property type="match status" value="3"/>
</dbReference>
<evidence type="ECO:0000313" key="2">
    <source>
        <dbReference type="EMBL" id="OGG14230.1"/>
    </source>
</evidence>
<evidence type="ECO:0000256" key="1">
    <source>
        <dbReference type="SAM" id="MobiDB-lite"/>
    </source>
</evidence>
<reference evidence="2 3" key="1">
    <citation type="journal article" date="2016" name="Nat. Commun.">
        <title>Thousands of microbial genomes shed light on interconnected biogeochemical processes in an aquifer system.</title>
        <authorList>
            <person name="Anantharaman K."/>
            <person name="Brown C.T."/>
            <person name="Hug L.A."/>
            <person name="Sharon I."/>
            <person name="Castelle C.J."/>
            <person name="Probst A.J."/>
            <person name="Thomas B.C."/>
            <person name="Singh A."/>
            <person name="Wilkins M.J."/>
            <person name="Karaoz U."/>
            <person name="Brodie E.L."/>
            <person name="Williams K.H."/>
            <person name="Hubbard S.S."/>
            <person name="Banfield J.F."/>
        </authorList>
    </citation>
    <scope>NUCLEOTIDE SEQUENCE [LARGE SCALE GENOMIC DNA]</scope>
</reference>
<gene>
    <name evidence="2" type="ORF">A2773_06430</name>
</gene>
<feature type="compositionally biased region" description="Low complexity" evidence="1">
    <location>
        <begin position="595"/>
        <end position="604"/>
    </location>
</feature>
<feature type="compositionally biased region" description="Acidic residues" evidence="1">
    <location>
        <begin position="607"/>
        <end position="629"/>
    </location>
</feature>
<evidence type="ECO:0000313" key="3">
    <source>
        <dbReference type="Proteomes" id="UP000177383"/>
    </source>
</evidence>
<accession>A0A1F5ZNZ4</accession>
<feature type="region of interest" description="Disordered" evidence="1">
    <location>
        <begin position="186"/>
        <end position="231"/>
    </location>
</feature>